<gene>
    <name evidence="1" type="ORF">X975_25116</name>
</gene>
<reference evidence="1 2" key="1">
    <citation type="submission" date="2013-11" db="EMBL/GenBank/DDBJ databases">
        <title>Genome sequencing of Stegodyphus mimosarum.</title>
        <authorList>
            <person name="Bechsgaard J."/>
        </authorList>
    </citation>
    <scope>NUCLEOTIDE SEQUENCE [LARGE SCALE GENOMIC DNA]</scope>
</reference>
<sequence>MEDCEMTDIQNIGTNNWNICERQPRLEIGGHYTVRRSDDTWLSSTVLEETSFFWKN</sequence>
<name>A0A087V174_STEMI</name>
<dbReference type="AlphaFoldDB" id="A0A087V174"/>
<evidence type="ECO:0000313" key="1">
    <source>
        <dbReference type="EMBL" id="KFM83363.1"/>
    </source>
</evidence>
<dbReference type="Proteomes" id="UP000054359">
    <property type="component" value="Unassembled WGS sequence"/>
</dbReference>
<keyword evidence="2" id="KW-1185">Reference proteome</keyword>
<organism evidence="1 2">
    <name type="scientific">Stegodyphus mimosarum</name>
    <name type="common">African social velvet spider</name>
    <dbReference type="NCBI Taxonomy" id="407821"/>
    <lineage>
        <taxon>Eukaryota</taxon>
        <taxon>Metazoa</taxon>
        <taxon>Ecdysozoa</taxon>
        <taxon>Arthropoda</taxon>
        <taxon>Chelicerata</taxon>
        <taxon>Arachnida</taxon>
        <taxon>Araneae</taxon>
        <taxon>Araneomorphae</taxon>
        <taxon>Entelegynae</taxon>
        <taxon>Eresoidea</taxon>
        <taxon>Eresidae</taxon>
        <taxon>Stegodyphus</taxon>
    </lineage>
</organism>
<feature type="non-terminal residue" evidence="1">
    <location>
        <position position="56"/>
    </location>
</feature>
<evidence type="ECO:0000313" key="2">
    <source>
        <dbReference type="Proteomes" id="UP000054359"/>
    </source>
</evidence>
<accession>A0A087V174</accession>
<proteinExistence type="predicted"/>
<protein>
    <submittedName>
        <fullName evidence="1">Uncharacterized protein</fullName>
    </submittedName>
</protein>
<dbReference type="EMBL" id="KL819032">
    <property type="protein sequence ID" value="KFM83363.1"/>
    <property type="molecule type" value="Genomic_DNA"/>
</dbReference>